<feature type="region of interest" description="Disordered" evidence="4">
    <location>
        <begin position="1730"/>
        <end position="1749"/>
    </location>
</feature>
<keyword evidence="2" id="KW-0596">Phosphopantetheine</keyword>
<evidence type="ECO:0000259" key="5">
    <source>
        <dbReference type="PROSITE" id="PS50075"/>
    </source>
</evidence>
<keyword evidence="3" id="KW-0597">Phosphoprotein</keyword>
<dbReference type="PROSITE" id="PS00455">
    <property type="entry name" value="AMP_BINDING"/>
    <property type="match status" value="3"/>
</dbReference>
<dbReference type="PROSITE" id="PS00012">
    <property type="entry name" value="PHOSPHOPANTETHEINE"/>
    <property type="match status" value="2"/>
</dbReference>
<dbReference type="InterPro" id="IPR020845">
    <property type="entry name" value="AMP-binding_CS"/>
</dbReference>
<dbReference type="Proteomes" id="UP000275395">
    <property type="component" value="Unassembled WGS sequence"/>
</dbReference>
<dbReference type="NCBIfam" id="TIGR01733">
    <property type="entry name" value="AA-adenyl-dom"/>
    <property type="match status" value="2"/>
</dbReference>
<dbReference type="InterPro" id="IPR006162">
    <property type="entry name" value="Ppantetheine_attach_site"/>
</dbReference>
<evidence type="ECO:0000313" key="7">
    <source>
        <dbReference type="Proteomes" id="UP000275395"/>
    </source>
</evidence>
<dbReference type="GO" id="GO:0047527">
    <property type="term" value="F:2,3-dihydroxybenzoate-serine ligase activity"/>
    <property type="evidence" value="ECO:0007669"/>
    <property type="project" value="TreeGrafter"/>
</dbReference>
<dbReference type="GO" id="GO:0031177">
    <property type="term" value="F:phosphopantetheine binding"/>
    <property type="evidence" value="ECO:0007669"/>
    <property type="project" value="InterPro"/>
</dbReference>
<dbReference type="Pfam" id="PF00668">
    <property type="entry name" value="Condensation"/>
    <property type="match status" value="4"/>
</dbReference>
<dbReference type="InterPro" id="IPR025110">
    <property type="entry name" value="AMP-bd_C"/>
</dbReference>
<dbReference type="Gene3D" id="3.30.559.30">
    <property type="entry name" value="Nonribosomal peptide synthetase, condensation domain"/>
    <property type="match status" value="4"/>
</dbReference>
<dbReference type="SUPFAM" id="SSF56801">
    <property type="entry name" value="Acetyl-CoA synthetase-like"/>
    <property type="match status" value="3"/>
</dbReference>
<dbReference type="InterPro" id="IPR010071">
    <property type="entry name" value="AA_adenyl_dom"/>
</dbReference>
<feature type="domain" description="Carrier" evidence="5">
    <location>
        <begin position="3532"/>
        <end position="3606"/>
    </location>
</feature>
<dbReference type="GO" id="GO:0043041">
    <property type="term" value="P:amino acid activation for nonribosomal peptide biosynthetic process"/>
    <property type="evidence" value="ECO:0007669"/>
    <property type="project" value="TreeGrafter"/>
</dbReference>
<comment type="cofactor">
    <cofactor evidence="1">
        <name>pantetheine 4'-phosphate</name>
        <dbReference type="ChEBI" id="CHEBI:47942"/>
    </cofactor>
</comment>
<dbReference type="Gene3D" id="3.40.50.980">
    <property type="match status" value="4"/>
</dbReference>
<dbReference type="SUPFAM" id="SSF52777">
    <property type="entry name" value="CoA-dependent acyltransferases"/>
    <property type="match status" value="8"/>
</dbReference>
<dbReference type="GO" id="GO:0008610">
    <property type="term" value="P:lipid biosynthetic process"/>
    <property type="evidence" value="ECO:0007669"/>
    <property type="project" value="UniProtKB-ARBA"/>
</dbReference>
<reference evidence="6 7" key="1">
    <citation type="submission" date="2018-10" db="EMBL/GenBank/DDBJ databases">
        <authorList>
            <person name="Li J."/>
        </authorList>
    </citation>
    <scope>NUCLEOTIDE SEQUENCE [LARGE SCALE GENOMIC DNA]</scope>
    <source>
        <strain evidence="6 7">JCM 30549</strain>
    </source>
</reference>
<dbReference type="GO" id="GO:0005829">
    <property type="term" value="C:cytosol"/>
    <property type="evidence" value="ECO:0007669"/>
    <property type="project" value="TreeGrafter"/>
</dbReference>
<dbReference type="SUPFAM" id="SSF47336">
    <property type="entry name" value="ACP-like"/>
    <property type="match status" value="3"/>
</dbReference>
<dbReference type="InterPro" id="IPR023213">
    <property type="entry name" value="CAT-like_dom_sf"/>
</dbReference>
<evidence type="ECO:0000256" key="2">
    <source>
        <dbReference type="ARBA" id="ARBA00022450"/>
    </source>
</evidence>
<feature type="domain" description="Carrier" evidence="5">
    <location>
        <begin position="973"/>
        <end position="1047"/>
    </location>
</feature>
<dbReference type="Gene3D" id="3.40.50.12780">
    <property type="entry name" value="N-terminal domain of ligase-like"/>
    <property type="match status" value="1"/>
</dbReference>
<dbReference type="Pfam" id="PF00550">
    <property type="entry name" value="PP-binding"/>
    <property type="match status" value="3"/>
</dbReference>
<organism evidence="6 7">
    <name type="scientific">Mycetocola reblochoni</name>
    <dbReference type="NCBI Taxonomy" id="331618"/>
    <lineage>
        <taxon>Bacteria</taxon>
        <taxon>Bacillati</taxon>
        <taxon>Actinomycetota</taxon>
        <taxon>Actinomycetes</taxon>
        <taxon>Micrococcales</taxon>
        <taxon>Microbacteriaceae</taxon>
        <taxon>Mycetocola</taxon>
    </lineage>
</organism>
<evidence type="ECO:0000256" key="3">
    <source>
        <dbReference type="ARBA" id="ARBA00022553"/>
    </source>
</evidence>
<sequence length="3639" mass="380414">MITTSPVSLFDGDDGVLSAAARSIVDAQLLDPDSDVFVVADRVDIVGDVSTGLLAEAIRAAIMETDALRDRIVRDAEGHPRRVQVDAPVRIDMHDVSDRPDPTAAAEELFIQELARGRGGLDAESMTGQVVVRTAADHVVWLFRSHHALLDGYSISLVAHRVAERYRVLVGAGGRGPDFGRAASLRAEEQAYAESAAAEADRASVRTLLEEAGIMDAADVATVSGISAPGVRRAHAVEVPLPAETADALAAVVAADRRLTWADVNVAAFAAFAGRATGVRRLVLGVPFAARATPGAARTPSMSVTVLPLPVRVDPTDTLCTVALRVCRDLGVLRRAQRIRGEALAQERGIPSLLRGPGVNIKPYTPMLDFAGAEGTIATVAAGPVDDIDLTITPTADGGVRLHLEVNPDAYSAADADAIARRYAGFLFRIAAEPAQPLGRSAALAIGDGGASGSEPLPEGGYPIVDISAALARAVAAAPEAIAIRASDDEVSFAHLHARVRSLAAVLVSRGIGSDDVVALAMPRGIDLIVAIFAVLEAGGAVAPIDLAYPEERIAYVLRHADPRLVVTIEGSPAAAHPRALVLDGGGTAGLPAASEDSVFPSPASDALASVIYTSGSTGTPKGVGVTRGSLSFFLAHHAETLFRPVAARAGRRLRAAHTASFAFDSSWEQVLWLLLGHELIVFDEDDRRDAREIVEAVDRLHIDTLDVTPTFASALVDAGLLETAHTPVLLLIGGEAASPELWRRLAAAPLAAYNFYGPTEATVDALGAVVEGLEPRIGRALAGTDALVLDAALHSVPVGVAGELALAGPHLARGYLGMAGLTAARFVADPRGGGGRIYLTGDIVRVEEDGLLSTCGRRDDQVKVRGHRVELGEVRSALASLPHVARAEAIVRGVGASARLFAYAVSVEVAEPTVTDGILDAEALLCALRSMLPDHLVPHGIVVLPELPQTAHGKLDVAALPDPVRTRSAGVAPANDRERAVCRAIGDVLGLDTVPADADVIVLGGDSISVITITAKLRQAGWVTRPRELFAARTAQGLAPLLRPLDTPGGAPVRPATAATGPVPLPPVARALRALAPSLGVVRDYAQSIELRVAGADAAGVTAALAGLLSRHPVLSLVVREQPDKTWRAEIPAASAPIPLLEGADAGELHSRLRDALDPTAGRMVAAGLVPVDGVLVLVAHHFVVDGVSWRILIDELGRLLDGHPLPAGPESVWRHRAQALEERRLDAAEESHWRGIAARSCAVFPHPIPGPAASTAVRVWRGTDPRVAAAVLDRIPLMLDARPDAVLVGALAVALQDWAEAEGTLLVEWETHGREPLDDGEELTDGIGWFTTEFPVAVDLPARGAAESERLTRAVRAVRQARAEVPHDGYGADAVADRAVPGVLLNYLGRFGDTTPATDEKTSGAVLRGERPFTVHHPDRLRLGHAIEVAVFVAPGDRGLEVEWTVAPALADTLPTLLEAWDRALEGFADLADRLSAPEAAPAATLIPAEAALPGLVPRMIERVEAERGALRDIAPLTALQEGLLFHALRDGDEDVYATVTTIPLEDPRGDDAEPLELERIAQAVRTVVRAHPQLGAAFVVDLAERPVQLVPRLADVDVTLHEDDPEEGDREGRVTALAARAEKTVAALVDAELARTSDVSRPPLVHAHVVRSGRSAAVLVLAAHHLVIDGWSTPLLIERVVAAAAGETVADGWADLRRTLVAQEAVDPTPARHAWAAHLAGLDGPTLLAPAAQPDQGGADDEAGRANGTRTIEVPLDPRAGERLLVAAQTAGLTAGVVVVGAWAHVAGRAAGRTDVVVGMTTAGRATAVEGVDRVVGLLSVTVPVRLRMRPEVPFSAHLADLQQQRAGLHDHEALPLSDIESLVGVGTLFDTLVVVENYPSPVAAGEGRLRVGEVQAAGGTHYAVGITVLPGEGLRIALEHDVARIPEKRAVALAAEFALVLARLSDDLDAAPATLPVKDGEQVLVGPEPERTPPDDGGASAVLASFRAAVASEPHAVALRFRDRALRAADLADIAGGIQAALERAGAGPEHIVALAVPRSVEAVAAIIATLSAGAAYLPIDVSSPHERVRDVLAEARPTLMIAPRASVAAALAADAGIVILDPAEIPPATLQPRSVHGSAAAYVIFTSGSTGRPKGVVLTRDALDTHFDGLRSGRQAELVARLTAEEGRGRIVAVHSASFAFDTSLIQLHWLFAGHELILLDDDERRDPALFADRARGADVIDVAPVLAEQLVGEGLFDGDRPLPEVLLGGEAVSTALWSAMRERSAATRTLNLYGPTEATVDALGAIVAESAEPLIGTPVPGASAVVLDAWLRPVAVGTRGELYLEGGQLARGYLGRSDLTASRFVAAPGGARRYRTGDLVRVDGAGRVEYHGRLDDQVKVAGNRIELGEVEAALRSLDGVSQAAAALDAEGPVGARLLAVVTVSDGATPTSTRLREGLAALLPAAAVPARIAVTDAIPVTVSGKVDRAAVRALALASPGEDPTRRIIAPTTAQEHALVAAVAAVIGGADVSMDDDFFALGGHSLTALRVLGAMRRAGYALSVRDILQERVLHRIAARAKASTTAPADATPAETPEAGAIPVSAAQRRLLFLAELEGPTATYTVPVSYDLPTGVSAAQLQRAWEALVAHHAVLRTVYRRTDGGFDAEVLAHPPMSFAVVDVDGDGGLDGGLEVAVAREEEHVFDVFAAPPVRAALLRSSEGDVLVIAAHHIAVDETSFRVIREDLSALLAGRAPAATVPFGAFAAAEATSEAVAVERWRERLRGIPVELDLPTDRPRPEKAGYRAETVAVPVPPKMVAALDAFATAQGATRLMVLQAAVASLFRALGAGTDIVLGTPATTRDARFERTVGYLVNTLPLRIDVAGDATFSALVERARDALLDALDDVGVPFEEIVDACAPRRSLARHPLFQTMVTVEEQEAGALDLPAGPAVERPGLVDAARFDLAIRYRDPEDARDSGDADGALTIVAAAELFDRATAERLALRLVTWIDRLLADPTAPVCALDARLPDEPARIPEEDERYRVTPVLDALTARALETPSAVALRGDGETWDYATLLGRAAGIAGALRARGIGPEDRVAVAVGRTPVLLAALIGVLAAGAAYVPLDVDYPDARLRLMLDDADPVLVLVDESTHGAGRGRSELSVHAVAPVSGGVYAAAGVVRGAPAPAESAAYVIYTSGSTGRPKGVIVSRSALDAFLSHERSVLALTAVDRLLAVTTVSFDIAALELFVPLLSGAAVVIASREEVRDPDRLAALARREACTVVQATPSLWRPLLEEQPEAWGAVTALVGGEAVPADLARGLRSACRAARVVYGPTEATVWAMGAMLGGDAPDASVPIGRPFAGVGAVVLDDALRRVPHGVAGELYLAGPQLARGYRDRPDLTAGRFVADPTGEPGARMYRTGDLVRREASGTLRFLRRIDDQVKVDGHRLELGEIESALRGVEGVHRAAAVVRTDSSGRARLLGYVTPEQGITLDGAVVRDAVAATVPLASVPRIVTVLDAIPLTLNGKIDRGALPDPVAVVASGRGPENDAERAVVEAVAEILERSRVSPEEAFFELGGDSISSIRLVALVRARGFTITPGQVFAHERLAGLAAAAVPVGETGPTAPRGARRTRARLAPRDLSSIERLLEETP</sequence>
<comment type="caution">
    <text evidence="6">The sequence shown here is derived from an EMBL/GenBank/DDBJ whole genome shotgun (WGS) entry which is preliminary data.</text>
</comment>
<dbReference type="InterPro" id="IPR001242">
    <property type="entry name" value="Condensation_dom"/>
</dbReference>
<dbReference type="InterPro" id="IPR000873">
    <property type="entry name" value="AMP-dep_synth/lig_dom"/>
</dbReference>
<evidence type="ECO:0000256" key="4">
    <source>
        <dbReference type="SAM" id="MobiDB-lite"/>
    </source>
</evidence>
<dbReference type="NCBIfam" id="NF003417">
    <property type="entry name" value="PRK04813.1"/>
    <property type="match status" value="3"/>
</dbReference>
<dbReference type="Pfam" id="PF00501">
    <property type="entry name" value="AMP-binding"/>
    <property type="match status" value="3"/>
</dbReference>
<evidence type="ECO:0000256" key="1">
    <source>
        <dbReference type="ARBA" id="ARBA00001957"/>
    </source>
</evidence>
<dbReference type="SMART" id="SM00823">
    <property type="entry name" value="PKS_PP"/>
    <property type="match status" value="2"/>
</dbReference>
<dbReference type="EMBL" id="RCUW01000007">
    <property type="protein sequence ID" value="RLP68758.1"/>
    <property type="molecule type" value="Genomic_DNA"/>
</dbReference>
<dbReference type="InterPro" id="IPR009081">
    <property type="entry name" value="PP-bd_ACP"/>
</dbReference>
<dbReference type="GO" id="GO:0009239">
    <property type="term" value="P:enterobactin biosynthetic process"/>
    <property type="evidence" value="ECO:0007669"/>
    <property type="project" value="TreeGrafter"/>
</dbReference>
<dbReference type="PANTHER" id="PTHR45527:SF1">
    <property type="entry name" value="FATTY ACID SYNTHASE"/>
    <property type="match status" value="1"/>
</dbReference>
<protein>
    <submittedName>
        <fullName evidence="6">Amino acid adenylation domain-containing protein</fullName>
    </submittedName>
</protein>
<name>A0A3L6ZLQ0_9MICO</name>
<dbReference type="RefSeq" id="WP_121657601.1">
    <property type="nucleotide sequence ID" value="NZ_RCUW01000007.1"/>
</dbReference>
<evidence type="ECO:0000313" key="6">
    <source>
        <dbReference type="EMBL" id="RLP68758.1"/>
    </source>
</evidence>
<dbReference type="CDD" id="cd05930">
    <property type="entry name" value="A_NRPS"/>
    <property type="match status" value="3"/>
</dbReference>
<dbReference type="InterPro" id="IPR045851">
    <property type="entry name" value="AMP-bd_C_sf"/>
</dbReference>
<proteinExistence type="predicted"/>
<dbReference type="PROSITE" id="PS50075">
    <property type="entry name" value="CARRIER"/>
    <property type="match status" value="3"/>
</dbReference>
<feature type="domain" description="Carrier" evidence="5">
    <location>
        <begin position="2494"/>
        <end position="2568"/>
    </location>
</feature>
<dbReference type="Gene3D" id="3.30.559.10">
    <property type="entry name" value="Chloramphenicol acetyltransferase-like domain"/>
    <property type="match status" value="4"/>
</dbReference>
<dbReference type="Gene3D" id="3.30.300.30">
    <property type="match status" value="3"/>
</dbReference>
<dbReference type="GO" id="GO:0009366">
    <property type="term" value="C:enterobactin synthetase complex"/>
    <property type="evidence" value="ECO:0007669"/>
    <property type="project" value="TreeGrafter"/>
</dbReference>
<dbReference type="PANTHER" id="PTHR45527">
    <property type="entry name" value="NONRIBOSOMAL PEPTIDE SYNTHETASE"/>
    <property type="match status" value="1"/>
</dbReference>
<dbReference type="Pfam" id="PF13193">
    <property type="entry name" value="AMP-binding_C"/>
    <property type="match status" value="2"/>
</dbReference>
<dbReference type="Gene3D" id="1.10.1200.10">
    <property type="entry name" value="ACP-like"/>
    <property type="match status" value="3"/>
</dbReference>
<dbReference type="Gene3D" id="2.30.38.10">
    <property type="entry name" value="Luciferase, Domain 3"/>
    <property type="match status" value="2"/>
</dbReference>
<accession>A0A3L6ZLQ0</accession>
<dbReference type="InterPro" id="IPR020806">
    <property type="entry name" value="PKS_PP-bd"/>
</dbReference>
<gene>
    <name evidence="6" type="ORF">D9V30_09360</name>
</gene>
<dbReference type="InterPro" id="IPR036736">
    <property type="entry name" value="ACP-like_sf"/>
</dbReference>
<dbReference type="InterPro" id="IPR042099">
    <property type="entry name" value="ANL_N_sf"/>
</dbReference>